<feature type="compositionally biased region" description="Low complexity" evidence="1">
    <location>
        <begin position="1"/>
        <end position="23"/>
    </location>
</feature>
<proteinExistence type="predicted"/>
<accession>A0A183CEU5</accession>
<evidence type="ECO:0000313" key="3">
    <source>
        <dbReference type="WBParaSite" id="GPLIN_001140000"/>
    </source>
</evidence>
<dbReference type="Proteomes" id="UP000050741">
    <property type="component" value="Unassembled WGS sequence"/>
</dbReference>
<name>A0A183CEU5_GLOPA</name>
<evidence type="ECO:0000313" key="2">
    <source>
        <dbReference type="Proteomes" id="UP000050741"/>
    </source>
</evidence>
<feature type="region of interest" description="Disordered" evidence="1">
    <location>
        <begin position="1"/>
        <end position="45"/>
    </location>
</feature>
<dbReference type="AlphaFoldDB" id="A0A183CEU5"/>
<dbReference type="WBParaSite" id="GPLIN_001140000">
    <property type="protein sequence ID" value="GPLIN_001140000"/>
    <property type="gene ID" value="GPLIN_001140000"/>
</dbReference>
<reference evidence="3" key="3">
    <citation type="submission" date="2016-06" db="UniProtKB">
        <authorList>
            <consortium name="WormBaseParasite"/>
        </authorList>
    </citation>
    <scope>IDENTIFICATION</scope>
</reference>
<sequence>MLYSQQQQQFAQPFLQAAPNPNQHQPMPVQMPTNPQLLPQQQQQYSPMQMNHDLVKMIWVTITNTTSEFCKC</sequence>
<feature type="compositionally biased region" description="Low complexity" evidence="1">
    <location>
        <begin position="35"/>
        <end position="44"/>
    </location>
</feature>
<reference evidence="2" key="1">
    <citation type="submission" date="2013-12" db="EMBL/GenBank/DDBJ databases">
        <authorList>
            <person name="Aslett M."/>
        </authorList>
    </citation>
    <scope>NUCLEOTIDE SEQUENCE [LARGE SCALE GENOMIC DNA]</scope>
    <source>
        <strain evidence="2">Lindley</strain>
    </source>
</reference>
<organism evidence="2 3">
    <name type="scientific">Globodera pallida</name>
    <name type="common">Potato cyst nematode worm</name>
    <name type="synonym">Heterodera pallida</name>
    <dbReference type="NCBI Taxonomy" id="36090"/>
    <lineage>
        <taxon>Eukaryota</taxon>
        <taxon>Metazoa</taxon>
        <taxon>Ecdysozoa</taxon>
        <taxon>Nematoda</taxon>
        <taxon>Chromadorea</taxon>
        <taxon>Rhabditida</taxon>
        <taxon>Tylenchina</taxon>
        <taxon>Tylenchomorpha</taxon>
        <taxon>Tylenchoidea</taxon>
        <taxon>Heteroderidae</taxon>
        <taxon>Heteroderinae</taxon>
        <taxon>Globodera</taxon>
    </lineage>
</organism>
<evidence type="ECO:0000256" key="1">
    <source>
        <dbReference type="SAM" id="MobiDB-lite"/>
    </source>
</evidence>
<reference evidence="2" key="2">
    <citation type="submission" date="2014-05" db="EMBL/GenBank/DDBJ databases">
        <title>The genome and life-stage specific transcriptomes of Globodera pallida elucidate key aspects of plant parasitism by a cyst nematode.</title>
        <authorList>
            <person name="Cotton J.A."/>
            <person name="Lilley C.J."/>
            <person name="Jones L.M."/>
            <person name="Kikuchi T."/>
            <person name="Reid A.J."/>
            <person name="Thorpe P."/>
            <person name="Tsai I.J."/>
            <person name="Beasley H."/>
            <person name="Blok V."/>
            <person name="Cock P.J.A."/>
            <person name="Van den Akker S.E."/>
            <person name="Holroyd N."/>
            <person name="Hunt M."/>
            <person name="Mantelin S."/>
            <person name="Naghra H."/>
            <person name="Pain A."/>
            <person name="Palomares-Rius J.E."/>
            <person name="Zarowiecki M."/>
            <person name="Berriman M."/>
            <person name="Jones J.T."/>
            <person name="Urwin P.E."/>
        </authorList>
    </citation>
    <scope>NUCLEOTIDE SEQUENCE [LARGE SCALE GENOMIC DNA]</scope>
    <source>
        <strain evidence="2">Lindley</strain>
    </source>
</reference>
<protein>
    <submittedName>
        <fullName evidence="3">Uncharacterized protein</fullName>
    </submittedName>
</protein>
<keyword evidence="2" id="KW-1185">Reference proteome</keyword>